<name>A0A8D5U4S9_9CREN</name>
<dbReference type="AlphaFoldDB" id="A0A8D5U4S9"/>
<reference evidence="1 2" key="1">
    <citation type="submission" date="2021-04" db="EMBL/GenBank/DDBJ databases">
        <title>Complete genome sequence of Stygiolobus sp. KN-1.</title>
        <authorList>
            <person name="Nakamura K."/>
            <person name="Sakai H."/>
            <person name="Kurosawa N."/>
        </authorList>
    </citation>
    <scope>NUCLEOTIDE SEQUENCE [LARGE SCALE GENOMIC DNA]</scope>
    <source>
        <strain evidence="1 2">KN-1</strain>
    </source>
</reference>
<sequence length="76" mass="8699">MVCEVSFRSKQGKTVVLRVYSDKVEVTGDFFTSEEDLEKLEKCLANGNRECNVYILGVEITELFDAVQECRKSKKD</sequence>
<dbReference type="EMBL" id="AP024597">
    <property type="protein sequence ID" value="BCU69098.1"/>
    <property type="molecule type" value="Genomic_DNA"/>
</dbReference>
<dbReference type="KEGG" id="csty:KN1_03950"/>
<evidence type="ECO:0000313" key="1">
    <source>
        <dbReference type="EMBL" id="BCU69098.1"/>
    </source>
</evidence>
<accession>A0A8D5U4S9</accession>
<evidence type="ECO:0000313" key="2">
    <source>
        <dbReference type="Proteomes" id="UP000825123"/>
    </source>
</evidence>
<proteinExistence type="predicted"/>
<keyword evidence="2" id="KW-1185">Reference proteome</keyword>
<dbReference type="RefSeq" id="WP_221289161.1">
    <property type="nucleotide sequence ID" value="NZ_AP024597.1"/>
</dbReference>
<organism evidence="1 2">
    <name type="scientific">Stygiolobus caldivivus</name>
    <dbReference type="NCBI Taxonomy" id="2824673"/>
    <lineage>
        <taxon>Archaea</taxon>
        <taxon>Thermoproteota</taxon>
        <taxon>Thermoprotei</taxon>
        <taxon>Sulfolobales</taxon>
        <taxon>Sulfolobaceae</taxon>
        <taxon>Stygiolobus</taxon>
    </lineage>
</organism>
<gene>
    <name evidence="1" type="ORF">KN1_03950</name>
</gene>
<protein>
    <submittedName>
        <fullName evidence="1">Uncharacterized protein</fullName>
    </submittedName>
</protein>
<dbReference type="GeneID" id="66162143"/>
<dbReference type="Proteomes" id="UP000825123">
    <property type="component" value="Chromosome"/>
</dbReference>